<dbReference type="PANTHER" id="PTHR43297:SF13">
    <property type="entry name" value="NICKEL ABC TRANSPORTER, ATP-BINDING PROTEIN"/>
    <property type="match status" value="1"/>
</dbReference>
<dbReference type="InterPro" id="IPR017871">
    <property type="entry name" value="ABC_transporter-like_CS"/>
</dbReference>
<keyword evidence="7" id="KW-1278">Translocase</keyword>
<evidence type="ECO:0000256" key="6">
    <source>
        <dbReference type="ARBA" id="ARBA00022840"/>
    </source>
</evidence>
<dbReference type="GO" id="GO:0005524">
    <property type="term" value="F:ATP binding"/>
    <property type="evidence" value="ECO:0007669"/>
    <property type="project" value="UniProtKB-KW"/>
</dbReference>
<dbReference type="SMART" id="SM00382">
    <property type="entry name" value="AAA"/>
    <property type="match status" value="2"/>
</dbReference>
<evidence type="ECO:0000313" key="16">
    <source>
        <dbReference type="Proteomes" id="UP000005778"/>
    </source>
</evidence>
<evidence type="ECO:0000256" key="1">
    <source>
        <dbReference type="ARBA" id="ARBA00004417"/>
    </source>
</evidence>
<keyword evidence="5" id="KW-0547">Nucleotide-binding</keyword>
<evidence type="ECO:0000256" key="8">
    <source>
        <dbReference type="ARBA" id="ARBA00023065"/>
    </source>
</evidence>
<evidence type="ECO:0000259" key="14">
    <source>
        <dbReference type="PROSITE" id="PS50893"/>
    </source>
</evidence>
<dbReference type="OrthoDB" id="9809450at2"/>
<comment type="subunit">
    <text evidence="10">The complex is composed of two ATP-binding proteins (NikD and NikE), two transmembrane proteins (NikB and NikC) and a solute-binding protein (NikA).</text>
</comment>
<evidence type="ECO:0000256" key="13">
    <source>
        <dbReference type="ARBA" id="ARBA00048610"/>
    </source>
</evidence>
<dbReference type="GO" id="GO:0005886">
    <property type="term" value="C:plasma membrane"/>
    <property type="evidence" value="ECO:0007669"/>
    <property type="project" value="UniProtKB-SubCell"/>
</dbReference>
<dbReference type="Pfam" id="PF00005">
    <property type="entry name" value="ABC_tran"/>
    <property type="match status" value="2"/>
</dbReference>
<dbReference type="STRING" id="879212.DespoDRAFT_01569"/>
<dbReference type="EC" id="7.2.2.11" evidence="11"/>
<accession>I5B1Y6</accession>
<evidence type="ECO:0000256" key="5">
    <source>
        <dbReference type="ARBA" id="ARBA00022741"/>
    </source>
</evidence>
<evidence type="ECO:0000256" key="4">
    <source>
        <dbReference type="ARBA" id="ARBA00022475"/>
    </source>
</evidence>
<dbReference type="InterPro" id="IPR050388">
    <property type="entry name" value="ABC_Ni/Peptide_Import"/>
</dbReference>
<evidence type="ECO:0000256" key="2">
    <source>
        <dbReference type="ARBA" id="ARBA00005417"/>
    </source>
</evidence>
<feature type="domain" description="ABC transporter" evidence="14">
    <location>
        <begin position="7"/>
        <end position="253"/>
    </location>
</feature>
<dbReference type="GO" id="GO:0015833">
    <property type="term" value="P:peptide transport"/>
    <property type="evidence" value="ECO:0007669"/>
    <property type="project" value="InterPro"/>
</dbReference>
<sequence>MTLEPLLEINDLCLEYRQNDLVIPVLDRVNLSLAPGKTLGLIGESGCGKTSLAMAVMGLAKSARITGDIRFNGVELTGLKEKELAKFRWNRIALVFQNSQEVFNPVITVGEQVAETLIRHLGLNRAVASQQTASLFKQAGLEPVWQNAYAHQLSGGMRQRVLIAMAVACSPDLLIVDEPFTALDPAAASAMADLIVTLQQHLGFAMILISHAMPAIARMTENIVTLYAGQVIEAGPTQAVLADPCHPYTRGLINACPEFYGYKDLWGIAGTPPSPGSVSGCPFCPRCVQHGPNCSTRRPPLVEAGKSRQVACHKGGITTVLEARGLEKTFDLNGTAVKAVHQADITIKFGEVVALVGPSGSGKSTLAHLLVALEIPDKGRVIFQGTPLTDNRATSCMNGMQLVFQDPTQAVSPRLTVLEAVREPLDIMGWKTQQDRDEKALAALPLVHLSRDTGFLNQPCHALSGGQRQRVSVARALVTDPVLLIADEITAMLDPSAQAHLLRMLKGLQHKQGFSMLFISHDIHLTRKIADRAYVLDQGKIVAKGAGYEVFESTDPSEITFKIQRRV</sequence>
<dbReference type="InterPro" id="IPR003439">
    <property type="entry name" value="ABC_transporter-like_ATP-bd"/>
</dbReference>
<comment type="subcellular location">
    <subcellularLocation>
        <location evidence="1">Cell inner membrane</location>
        <topology evidence="1">Peripheral membrane protein</topology>
    </subcellularLocation>
</comment>
<dbReference type="InterPro" id="IPR027417">
    <property type="entry name" value="P-loop_NTPase"/>
</dbReference>
<evidence type="ECO:0000256" key="11">
    <source>
        <dbReference type="ARBA" id="ARBA00039098"/>
    </source>
</evidence>
<dbReference type="GO" id="GO:0016887">
    <property type="term" value="F:ATP hydrolysis activity"/>
    <property type="evidence" value="ECO:0007669"/>
    <property type="project" value="InterPro"/>
</dbReference>
<reference evidence="15 16" key="2">
    <citation type="submission" date="2012-02" db="EMBL/GenBank/DDBJ databases">
        <title>Improved High-Quality Draft sequence of Desulfobacter postgatei 2ac9.</title>
        <authorList>
            <consortium name="US DOE Joint Genome Institute"/>
            <person name="Lucas S."/>
            <person name="Han J."/>
            <person name="Lapidus A."/>
            <person name="Cheng J.-F."/>
            <person name="Goodwin L."/>
            <person name="Pitluck S."/>
            <person name="Peters L."/>
            <person name="Ovchinnikova G."/>
            <person name="Held B."/>
            <person name="Detter J.C."/>
            <person name="Han C."/>
            <person name="Tapia R."/>
            <person name="Land M."/>
            <person name="Hauser L."/>
            <person name="Kyrpides N."/>
            <person name="Ivanova N."/>
            <person name="Pagani I."/>
            <person name="Orellana R."/>
            <person name="Lovley D."/>
            <person name="Woyke T."/>
        </authorList>
    </citation>
    <scope>NUCLEOTIDE SEQUENCE [LARGE SCALE GENOMIC DNA]</scope>
    <source>
        <strain evidence="15 16">2ac9</strain>
    </source>
</reference>
<dbReference type="CDD" id="cd03257">
    <property type="entry name" value="ABC_NikE_OppD_transporters"/>
    <property type="match status" value="2"/>
</dbReference>
<protein>
    <recommendedName>
        <fullName evidence="12">Nickel import system ATP-binding protein NikD</fullName>
        <ecNumber evidence="11">7.2.2.11</ecNumber>
    </recommendedName>
</protein>
<keyword evidence="16" id="KW-1185">Reference proteome</keyword>
<keyword evidence="6 15" id="KW-0067">ATP-binding</keyword>
<dbReference type="EMBL" id="CM001488">
    <property type="protein sequence ID" value="EIM63499.1"/>
    <property type="molecule type" value="Genomic_DNA"/>
</dbReference>
<keyword evidence="8" id="KW-0406">Ion transport</keyword>
<comment type="similarity">
    <text evidence="2">Belongs to the ABC transporter superfamily.</text>
</comment>
<gene>
    <name evidence="15" type="ORF">DespoDRAFT_01569</name>
</gene>
<evidence type="ECO:0000256" key="9">
    <source>
        <dbReference type="ARBA" id="ARBA00023136"/>
    </source>
</evidence>
<dbReference type="PROSITE" id="PS00211">
    <property type="entry name" value="ABC_TRANSPORTER_1"/>
    <property type="match status" value="2"/>
</dbReference>
<comment type="catalytic activity">
    <reaction evidence="13">
        <text>Ni(2+)(out) + ATP + H2O = Ni(2+)(in) + ADP + phosphate + H(+)</text>
        <dbReference type="Rhea" id="RHEA:15557"/>
        <dbReference type="ChEBI" id="CHEBI:15377"/>
        <dbReference type="ChEBI" id="CHEBI:15378"/>
        <dbReference type="ChEBI" id="CHEBI:30616"/>
        <dbReference type="ChEBI" id="CHEBI:43474"/>
        <dbReference type="ChEBI" id="CHEBI:49786"/>
        <dbReference type="ChEBI" id="CHEBI:456216"/>
        <dbReference type="EC" id="7.2.2.11"/>
    </reaction>
    <physiologicalReaction direction="left-to-right" evidence="13">
        <dbReference type="Rhea" id="RHEA:15558"/>
    </physiologicalReaction>
</comment>
<dbReference type="SUPFAM" id="SSF52540">
    <property type="entry name" value="P-loop containing nucleoside triphosphate hydrolases"/>
    <property type="match status" value="2"/>
</dbReference>
<dbReference type="eggNOG" id="COG4172">
    <property type="taxonomic scope" value="Bacteria"/>
</dbReference>
<keyword evidence="9" id="KW-0472">Membrane</keyword>
<reference evidence="15 16" key="1">
    <citation type="submission" date="2011-09" db="EMBL/GenBank/DDBJ databases">
        <authorList>
            <consortium name="US DOE Joint Genome Institute (JGI-PGF)"/>
            <person name="Lucas S."/>
            <person name="Han J."/>
            <person name="Lapidus A."/>
            <person name="Cheng J.-F."/>
            <person name="Goodwin L."/>
            <person name="Pitluck S."/>
            <person name="Peters L."/>
            <person name="Land M.L."/>
            <person name="Hauser L."/>
            <person name="Orellana R."/>
            <person name="Lovley D."/>
            <person name="Woyke T.J."/>
        </authorList>
    </citation>
    <scope>NUCLEOTIDE SEQUENCE [LARGE SCALE GENOMIC DNA]</scope>
    <source>
        <strain evidence="15 16">2ac9</strain>
    </source>
</reference>
<name>I5B1Y6_9BACT</name>
<dbReference type="InterPro" id="IPR013563">
    <property type="entry name" value="Oligopep_ABC_C"/>
</dbReference>
<dbReference type="HOGENOM" id="CLU_000604_86_2_7"/>
<dbReference type="AlphaFoldDB" id="I5B1Y6"/>
<evidence type="ECO:0000256" key="3">
    <source>
        <dbReference type="ARBA" id="ARBA00022448"/>
    </source>
</evidence>
<organism evidence="15 16">
    <name type="scientific">Desulfobacter postgatei 2ac9</name>
    <dbReference type="NCBI Taxonomy" id="879212"/>
    <lineage>
        <taxon>Bacteria</taxon>
        <taxon>Pseudomonadati</taxon>
        <taxon>Thermodesulfobacteriota</taxon>
        <taxon>Desulfobacteria</taxon>
        <taxon>Desulfobacterales</taxon>
        <taxon>Desulfobacteraceae</taxon>
        <taxon>Desulfobacter</taxon>
    </lineage>
</organism>
<dbReference type="Proteomes" id="UP000005778">
    <property type="component" value="Chromosome"/>
</dbReference>
<dbReference type="GO" id="GO:0015413">
    <property type="term" value="F:ABC-type nickel transporter activity"/>
    <property type="evidence" value="ECO:0007669"/>
    <property type="project" value="UniProtKB-EC"/>
</dbReference>
<keyword evidence="4" id="KW-1003">Cell membrane</keyword>
<evidence type="ECO:0000313" key="15">
    <source>
        <dbReference type="EMBL" id="EIM63499.1"/>
    </source>
</evidence>
<dbReference type="PROSITE" id="PS50893">
    <property type="entry name" value="ABC_TRANSPORTER_2"/>
    <property type="match status" value="2"/>
</dbReference>
<dbReference type="PANTHER" id="PTHR43297">
    <property type="entry name" value="OLIGOPEPTIDE TRANSPORT ATP-BINDING PROTEIN APPD"/>
    <property type="match status" value="1"/>
</dbReference>
<evidence type="ECO:0000256" key="12">
    <source>
        <dbReference type="ARBA" id="ARBA00044143"/>
    </source>
</evidence>
<dbReference type="RefSeq" id="WP_004072633.1">
    <property type="nucleotide sequence ID" value="NZ_CM001488.1"/>
</dbReference>
<keyword evidence="3" id="KW-0813">Transport</keyword>
<dbReference type="Pfam" id="PF08352">
    <property type="entry name" value="oligo_HPY"/>
    <property type="match status" value="1"/>
</dbReference>
<feature type="domain" description="ABC transporter" evidence="14">
    <location>
        <begin position="321"/>
        <end position="563"/>
    </location>
</feature>
<evidence type="ECO:0000256" key="10">
    <source>
        <dbReference type="ARBA" id="ARBA00038669"/>
    </source>
</evidence>
<dbReference type="NCBIfam" id="TIGR01727">
    <property type="entry name" value="oligo_HPY"/>
    <property type="match status" value="1"/>
</dbReference>
<dbReference type="InterPro" id="IPR003593">
    <property type="entry name" value="AAA+_ATPase"/>
</dbReference>
<proteinExistence type="inferred from homology"/>
<evidence type="ECO:0000256" key="7">
    <source>
        <dbReference type="ARBA" id="ARBA00022967"/>
    </source>
</evidence>
<dbReference type="Gene3D" id="3.40.50.300">
    <property type="entry name" value="P-loop containing nucleotide triphosphate hydrolases"/>
    <property type="match status" value="2"/>
</dbReference>